<dbReference type="AlphaFoldDB" id="A0A158FJ50"/>
<reference evidence="1 2" key="1">
    <citation type="submission" date="2016-01" db="EMBL/GenBank/DDBJ databases">
        <authorList>
            <person name="Oliw E.H."/>
        </authorList>
    </citation>
    <scope>NUCLEOTIDE SEQUENCE [LARGE SCALE GENOMIC DNA]</scope>
    <source>
        <strain evidence="1">LMG 22029</strain>
    </source>
</reference>
<organism evidence="1 2">
    <name type="scientific">Caballeronia sordidicola</name>
    <name type="common">Burkholderia sordidicola</name>
    <dbReference type="NCBI Taxonomy" id="196367"/>
    <lineage>
        <taxon>Bacteria</taxon>
        <taxon>Pseudomonadati</taxon>
        <taxon>Pseudomonadota</taxon>
        <taxon>Betaproteobacteria</taxon>
        <taxon>Burkholderiales</taxon>
        <taxon>Burkholderiaceae</taxon>
        <taxon>Caballeronia</taxon>
    </lineage>
</organism>
<proteinExistence type="predicted"/>
<keyword evidence="1" id="KW-0418">Kinase</keyword>
<accession>A0A158FJ50</accession>
<evidence type="ECO:0000313" key="2">
    <source>
        <dbReference type="Proteomes" id="UP000054893"/>
    </source>
</evidence>
<keyword evidence="1" id="KW-0723">Serine/threonine-protein kinase</keyword>
<dbReference type="OrthoDB" id="8942482at2"/>
<dbReference type="GO" id="GO:0004674">
    <property type="term" value="F:protein serine/threonine kinase activity"/>
    <property type="evidence" value="ECO:0007669"/>
    <property type="project" value="UniProtKB-KW"/>
</dbReference>
<evidence type="ECO:0000313" key="1">
    <source>
        <dbReference type="EMBL" id="SAL19946.1"/>
    </source>
</evidence>
<dbReference type="RefSeq" id="WP_060817881.1">
    <property type="nucleotide sequence ID" value="NZ_FCOC02000003.1"/>
</dbReference>
<dbReference type="Proteomes" id="UP000054893">
    <property type="component" value="Unassembled WGS sequence"/>
</dbReference>
<dbReference type="EMBL" id="FCOC02000003">
    <property type="protein sequence ID" value="SAL19946.1"/>
    <property type="molecule type" value="Genomic_DNA"/>
</dbReference>
<sequence length="119" mass="13278">MDFEEDRIDTPEFARVVRDLERITREVAQRYIVQGVQLTWRLLLAIEAEALADLGFAGRHESALRALFARPDDLMFPETDDLVDFGTSNVLPPVFAFAVDAYDQAAHAGHPELAIAAAH</sequence>
<protein>
    <submittedName>
        <fullName evidence="1">Serine/threonine protein kinase</fullName>
    </submittedName>
</protein>
<dbReference type="InterPro" id="IPR018894">
    <property type="entry name" value="DUF2471"/>
</dbReference>
<name>A0A158FJ50_CABSO</name>
<keyword evidence="1" id="KW-0808">Transferase</keyword>
<gene>
    <name evidence="1" type="ORF">AWB64_01381</name>
</gene>
<dbReference type="Pfam" id="PF10616">
    <property type="entry name" value="DUF2471"/>
    <property type="match status" value="1"/>
</dbReference>